<gene>
    <name evidence="2" type="ORF">SAMN05444417_2442</name>
</gene>
<evidence type="ECO:0000256" key="1">
    <source>
        <dbReference type="SAM" id="MobiDB-lite"/>
    </source>
</evidence>
<keyword evidence="2" id="KW-0808">Transferase</keyword>
<organism evidence="2 3">
    <name type="scientific">Wenxinia saemankumensis</name>
    <dbReference type="NCBI Taxonomy" id="1447782"/>
    <lineage>
        <taxon>Bacteria</taxon>
        <taxon>Pseudomonadati</taxon>
        <taxon>Pseudomonadota</taxon>
        <taxon>Alphaproteobacteria</taxon>
        <taxon>Rhodobacterales</taxon>
        <taxon>Roseobacteraceae</taxon>
        <taxon>Wenxinia</taxon>
    </lineage>
</organism>
<dbReference type="PANTHER" id="PTHR12526">
    <property type="entry name" value="GLYCOSYLTRANSFERASE"/>
    <property type="match status" value="1"/>
</dbReference>
<dbReference type="Gene3D" id="3.40.50.2000">
    <property type="entry name" value="Glycogen Phosphorylase B"/>
    <property type="match status" value="4"/>
</dbReference>
<evidence type="ECO:0000313" key="2">
    <source>
        <dbReference type="EMBL" id="SHI99855.1"/>
    </source>
</evidence>
<dbReference type="SUPFAM" id="SSF53756">
    <property type="entry name" value="UDP-Glycosyltransferase/glycogen phosphorylase"/>
    <property type="match status" value="1"/>
</dbReference>
<dbReference type="STRING" id="1447782.SAMN05444417_2442"/>
<dbReference type="Pfam" id="PF13692">
    <property type="entry name" value="Glyco_trans_1_4"/>
    <property type="match status" value="1"/>
</dbReference>
<dbReference type="EMBL" id="FQYO01000004">
    <property type="protein sequence ID" value="SHI99855.1"/>
    <property type="molecule type" value="Genomic_DNA"/>
</dbReference>
<protein>
    <submittedName>
        <fullName evidence="2">Glycosyltransferase involved in cell wall bisynthesis</fullName>
    </submittedName>
</protein>
<accession>A0A1M6FQB3</accession>
<keyword evidence="3" id="KW-1185">Reference proteome</keyword>
<dbReference type="CDD" id="cd03801">
    <property type="entry name" value="GT4_PimA-like"/>
    <property type="match status" value="1"/>
</dbReference>
<dbReference type="AlphaFoldDB" id="A0A1M6FQB3"/>
<name>A0A1M6FQB3_9RHOB</name>
<sequence>MSFSPVPRTPAIFFHSDAIEGAGRDLVGRRSAGSSFLGGWLDHVPGDVLRFVVEGDGHARALRAVLAERGEGRAVRISAAHDIAALREAGTVFYPGPGFQEAPWIRQRIDPAAYSLVGLTHTVSTRRVVKGLHELVSQPVENWDAIICTSRAVQSVVERQFEVERDFFVRRFGATRVPLPRLPVIPLGIDTAAFAPRPGARETLRARFDVAEGDVVVMTMGRWSVLEKANPVPLYQAARLAAGRTKTRIHLWITGWASRKEEEEAMREGAAAFAGDCQVVFHDGRDAELRRDLWAAADIFTLPADSIQETFGLVPVEAMAAGLPVVMPDWNGFRDTVRHGETGLLVPTAMAGPGFGAGMAARALDGRDGYLPHLAAVQTHVAIDVAAYADALARLVADPGIRRQMGARAARHAADRFDWRAVVPLYLDLARDLAARREGARATTPEGPTGARSPVEIDVFDLYRQYPARLVGPDAVFRLLSVPTEAEAAALDRASGRALANRLTLPTAVLPRLPAIFGGAPRGLAEIARALSVPPAKAMTLMMTLVKAGHAELCPVPHRPPDDIPDPAPEIGETSGAETGSVTGPEAGPDPARVPAASPAAPAPAPAPR</sequence>
<dbReference type="Proteomes" id="UP000184292">
    <property type="component" value="Unassembled WGS sequence"/>
</dbReference>
<feature type="region of interest" description="Disordered" evidence="1">
    <location>
        <begin position="554"/>
        <end position="609"/>
    </location>
</feature>
<reference evidence="2 3" key="1">
    <citation type="submission" date="2016-11" db="EMBL/GenBank/DDBJ databases">
        <authorList>
            <person name="Jaros S."/>
            <person name="Januszkiewicz K."/>
            <person name="Wedrychowicz H."/>
        </authorList>
    </citation>
    <scope>NUCLEOTIDE SEQUENCE [LARGE SCALE GENOMIC DNA]</scope>
    <source>
        <strain evidence="2 3">DSM 100565</strain>
    </source>
</reference>
<proteinExistence type="predicted"/>
<dbReference type="GO" id="GO:0016740">
    <property type="term" value="F:transferase activity"/>
    <property type="evidence" value="ECO:0007669"/>
    <property type="project" value="UniProtKB-KW"/>
</dbReference>
<feature type="compositionally biased region" description="Low complexity" evidence="1">
    <location>
        <begin position="589"/>
        <end position="600"/>
    </location>
</feature>
<dbReference type="RefSeq" id="WP_170865638.1">
    <property type="nucleotide sequence ID" value="NZ_FQYO01000004.1"/>
</dbReference>
<evidence type="ECO:0000313" key="3">
    <source>
        <dbReference type="Proteomes" id="UP000184292"/>
    </source>
</evidence>